<proteinExistence type="predicted"/>
<sequence>MRSDGHNPSPHPEQSHRQHRHSGRHPQGSRPPSPEQNNPPAALAAAKPEANVDTEVVNVPPGSRKRSRDGEAPQAEQPPLKRIRVADREETHLWTTVKRYIQNPKDFPEPQVSCPICMVEIAIRGIPDQSPDPYKLLDDS</sequence>
<organism evidence="2 3">
    <name type="scientific">Cytospora leucostoma</name>
    <dbReference type="NCBI Taxonomy" id="1230097"/>
    <lineage>
        <taxon>Eukaryota</taxon>
        <taxon>Fungi</taxon>
        <taxon>Dikarya</taxon>
        <taxon>Ascomycota</taxon>
        <taxon>Pezizomycotina</taxon>
        <taxon>Sordariomycetes</taxon>
        <taxon>Sordariomycetidae</taxon>
        <taxon>Diaporthales</taxon>
        <taxon>Cytosporaceae</taxon>
        <taxon>Cytospora</taxon>
    </lineage>
</organism>
<keyword evidence="3" id="KW-1185">Reference proteome</keyword>
<accession>A0A423W533</accession>
<evidence type="ECO:0000313" key="3">
    <source>
        <dbReference type="Proteomes" id="UP000285146"/>
    </source>
</evidence>
<dbReference type="AlphaFoldDB" id="A0A423W533"/>
<reference evidence="2 3" key="1">
    <citation type="submission" date="2015-09" db="EMBL/GenBank/DDBJ databases">
        <title>Host preference determinants of Valsa canker pathogens revealed by comparative genomics.</title>
        <authorList>
            <person name="Yin Z."/>
            <person name="Huang L."/>
        </authorList>
    </citation>
    <scope>NUCLEOTIDE SEQUENCE [LARGE SCALE GENOMIC DNA]</scope>
    <source>
        <strain evidence="2 3">SXYLt</strain>
    </source>
</reference>
<dbReference type="STRING" id="1230097.A0A423W533"/>
<dbReference type="InParanoid" id="A0A423W533"/>
<feature type="compositionally biased region" description="Low complexity" evidence="1">
    <location>
        <begin position="38"/>
        <end position="51"/>
    </location>
</feature>
<comment type="caution">
    <text evidence="2">The sequence shown here is derived from an EMBL/GenBank/DDBJ whole genome shotgun (WGS) entry which is preliminary data.</text>
</comment>
<dbReference type="OrthoDB" id="8062037at2759"/>
<gene>
    <name evidence="2" type="ORF">VPNG_08503</name>
</gene>
<protein>
    <submittedName>
        <fullName evidence="2">Uncharacterized protein</fullName>
    </submittedName>
</protein>
<evidence type="ECO:0000256" key="1">
    <source>
        <dbReference type="SAM" id="MobiDB-lite"/>
    </source>
</evidence>
<dbReference type="Proteomes" id="UP000285146">
    <property type="component" value="Unassembled WGS sequence"/>
</dbReference>
<name>A0A423W533_9PEZI</name>
<feature type="region of interest" description="Disordered" evidence="1">
    <location>
        <begin position="1"/>
        <end position="85"/>
    </location>
</feature>
<evidence type="ECO:0000313" key="2">
    <source>
        <dbReference type="EMBL" id="ROV98441.1"/>
    </source>
</evidence>
<dbReference type="EMBL" id="LKEB01000061">
    <property type="protein sequence ID" value="ROV98441.1"/>
    <property type="molecule type" value="Genomic_DNA"/>
</dbReference>